<evidence type="ECO:0000256" key="2">
    <source>
        <dbReference type="ARBA" id="ARBA00023002"/>
    </source>
</evidence>
<organism evidence="5 6">
    <name type="scientific">Oscillatoria acuminata PCC 6304</name>
    <dbReference type="NCBI Taxonomy" id="56110"/>
    <lineage>
        <taxon>Bacteria</taxon>
        <taxon>Bacillati</taxon>
        <taxon>Cyanobacteriota</taxon>
        <taxon>Cyanophyceae</taxon>
        <taxon>Oscillatoriophycideae</taxon>
        <taxon>Oscillatoriales</taxon>
        <taxon>Oscillatoriaceae</taxon>
        <taxon>Oscillatoria</taxon>
    </lineage>
</organism>
<comment type="cofactor">
    <cofactor evidence="1">
        <name>Fe(2+)</name>
        <dbReference type="ChEBI" id="CHEBI:29033"/>
    </cofactor>
</comment>
<dbReference type="InParanoid" id="K9TJ09"/>
<accession>K9TJ09</accession>
<dbReference type="GO" id="GO:0017000">
    <property type="term" value="P:antibiotic biosynthetic process"/>
    <property type="evidence" value="ECO:0007669"/>
    <property type="project" value="UniProtKB-KW"/>
</dbReference>
<keyword evidence="3" id="KW-0045">Antibiotic biosynthesis</keyword>
<dbReference type="Proteomes" id="UP000010367">
    <property type="component" value="Chromosome"/>
</dbReference>
<dbReference type="Gene3D" id="3.60.130.10">
    <property type="entry name" value="Clavaminate synthase-like"/>
    <property type="match status" value="1"/>
</dbReference>
<dbReference type="SUPFAM" id="SSF51197">
    <property type="entry name" value="Clavaminate synthase-like"/>
    <property type="match status" value="1"/>
</dbReference>
<dbReference type="InterPro" id="IPR050411">
    <property type="entry name" value="AlphaKG_dependent_hydroxylases"/>
</dbReference>
<keyword evidence="2" id="KW-0560">Oxidoreductase</keyword>
<dbReference type="GO" id="GO:0051213">
    <property type="term" value="F:dioxygenase activity"/>
    <property type="evidence" value="ECO:0007669"/>
    <property type="project" value="UniProtKB-KW"/>
</dbReference>
<dbReference type="HOGENOM" id="CLU_044153_0_0_3"/>
<dbReference type="PANTHER" id="PTHR10696">
    <property type="entry name" value="GAMMA-BUTYROBETAINE HYDROXYLASE-RELATED"/>
    <property type="match status" value="1"/>
</dbReference>
<sequence>MKFSDSSTPNLTTFGAVKRRSVSVETTKLVEAKPMFLDQSLPLLIQPQIEGVNLTVWANTNRDFIQTALQKHGGILFRNFGIRDVEEFEELIQTVSGELLDYRDRSSPRSPVNGNIYTSTDHPANQTIFLHSENSYAASWPLKIFFCCLIPPTEGGETPIADTRKLLQRIPPEIRRRFAEKQVMYVRNFGDGFGLPWQTVFQTENTSQVVDFCRKNGIEWEWKGQNRLRTRQVRQAIAHHPITGEAVWFNHGVFFHVSTLEPPIREALLKAFSEEDLPHNTYYGDGSPIEPEVLEEIRAAYRAETVLFPWETGDILMLDNMLTAHGRQPFSGPRKIVVGMSELFSQNL</sequence>
<dbReference type="STRING" id="56110.Oscil6304_3234"/>
<dbReference type="OrthoDB" id="9769888at2"/>
<dbReference type="InterPro" id="IPR042098">
    <property type="entry name" value="TauD-like_sf"/>
</dbReference>
<proteinExistence type="predicted"/>
<evidence type="ECO:0000256" key="3">
    <source>
        <dbReference type="ARBA" id="ARBA00023194"/>
    </source>
</evidence>
<dbReference type="AlphaFoldDB" id="K9TJ09"/>
<evidence type="ECO:0000256" key="1">
    <source>
        <dbReference type="ARBA" id="ARBA00001954"/>
    </source>
</evidence>
<evidence type="ECO:0000259" key="4">
    <source>
        <dbReference type="Pfam" id="PF02668"/>
    </source>
</evidence>
<dbReference type="PATRIC" id="fig|56110.3.peg.3861"/>
<reference evidence="5 6" key="1">
    <citation type="submission" date="2012-06" db="EMBL/GenBank/DDBJ databases">
        <title>Finished chromosome of genome of Oscillatoria acuminata PCC 6304.</title>
        <authorList>
            <consortium name="US DOE Joint Genome Institute"/>
            <person name="Gugger M."/>
            <person name="Coursin T."/>
            <person name="Rippka R."/>
            <person name="Tandeau De Marsac N."/>
            <person name="Huntemann M."/>
            <person name="Wei C.-L."/>
            <person name="Han J."/>
            <person name="Detter J.C."/>
            <person name="Han C."/>
            <person name="Tapia R."/>
            <person name="Davenport K."/>
            <person name="Daligault H."/>
            <person name="Erkkila T."/>
            <person name="Gu W."/>
            <person name="Munk A.C.C."/>
            <person name="Teshima H."/>
            <person name="Xu Y."/>
            <person name="Chain P."/>
            <person name="Chen A."/>
            <person name="Krypides N."/>
            <person name="Mavromatis K."/>
            <person name="Markowitz V."/>
            <person name="Szeto E."/>
            <person name="Ivanova N."/>
            <person name="Mikhailova N."/>
            <person name="Ovchinnikova G."/>
            <person name="Pagani I."/>
            <person name="Pati A."/>
            <person name="Goodwin L."/>
            <person name="Peters L."/>
            <person name="Pitluck S."/>
            <person name="Woyke T."/>
            <person name="Kerfeld C."/>
        </authorList>
    </citation>
    <scope>NUCLEOTIDE SEQUENCE [LARGE SCALE GENOMIC DNA]</scope>
    <source>
        <strain evidence="5 6">PCC 6304</strain>
    </source>
</reference>
<dbReference type="InterPro" id="IPR003819">
    <property type="entry name" value="TauD/TfdA-like"/>
</dbReference>
<dbReference type="Pfam" id="PF02668">
    <property type="entry name" value="TauD"/>
    <property type="match status" value="1"/>
</dbReference>
<dbReference type="KEGG" id="oac:Oscil6304_3234"/>
<name>K9TJ09_9CYAN</name>
<evidence type="ECO:0000313" key="5">
    <source>
        <dbReference type="EMBL" id="AFY82812.1"/>
    </source>
</evidence>
<feature type="domain" description="TauD/TfdA-like" evidence="4">
    <location>
        <begin position="45"/>
        <end position="338"/>
    </location>
</feature>
<protein>
    <submittedName>
        <fullName evidence="5">Putative taurine catabolism dioxygenase</fullName>
    </submittedName>
</protein>
<dbReference type="RefSeq" id="WP_015149445.1">
    <property type="nucleotide sequence ID" value="NC_019693.1"/>
</dbReference>
<dbReference type="eggNOG" id="COG2175">
    <property type="taxonomic scope" value="Bacteria"/>
</dbReference>
<gene>
    <name evidence="5" type="ORF">Oscil6304_3234</name>
</gene>
<dbReference type="EMBL" id="CP003607">
    <property type="protein sequence ID" value="AFY82812.1"/>
    <property type="molecule type" value="Genomic_DNA"/>
</dbReference>
<evidence type="ECO:0000313" key="6">
    <source>
        <dbReference type="Proteomes" id="UP000010367"/>
    </source>
</evidence>
<dbReference type="PANTHER" id="PTHR10696:SF56">
    <property type="entry name" value="TAUD_TFDA-LIKE DOMAIN-CONTAINING PROTEIN"/>
    <property type="match status" value="1"/>
</dbReference>
<keyword evidence="6" id="KW-1185">Reference proteome</keyword>
<keyword evidence="5" id="KW-0223">Dioxygenase</keyword>